<accession>A0AA86RSQ9</accession>
<reference evidence="1" key="1">
    <citation type="submission" date="2023-06" db="EMBL/GenBank/DDBJ databases">
        <authorList>
            <person name="Kurt Z."/>
        </authorList>
    </citation>
    <scope>NUCLEOTIDE SEQUENCE</scope>
</reference>
<dbReference type="EMBL" id="CATOUU010001099">
    <property type="protein sequence ID" value="CAI9971885.1"/>
    <property type="molecule type" value="Genomic_DNA"/>
</dbReference>
<evidence type="ECO:0000313" key="2">
    <source>
        <dbReference type="EMBL" id="CAL6047347.1"/>
    </source>
</evidence>
<gene>
    <name evidence="2" type="ORF">HINF_LOCUS42162</name>
    <name evidence="1" type="ORF">HINF_LOCUS59530</name>
</gene>
<sequence length="180" mass="21229">MPFRIQTNNSCLELVWSNNDKDGIDFKELKDIYTSIDIYGDSNFFDYQILNRYSRSEVLLITNCTIDLSNIQGHMNSVSLIQCQCINDFSKESIIIDLNIEDSQIQTQQFYNYTKNLEFKQNELGSKRNTIIFTVYCVSHQNSWVESFLSEILFYQKKKMILLLQFLNGQLPECYFSLKK</sequence>
<reference evidence="2 3" key="2">
    <citation type="submission" date="2024-07" db="EMBL/GenBank/DDBJ databases">
        <authorList>
            <person name="Akdeniz Z."/>
        </authorList>
    </citation>
    <scope>NUCLEOTIDE SEQUENCE [LARGE SCALE GENOMIC DNA]</scope>
</reference>
<evidence type="ECO:0000313" key="1">
    <source>
        <dbReference type="EMBL" id="CAI9971885.1"/>
    </source>
</evidence>
<keyword evidence="3" id="KW-1185">Reference proteome</keyword>
<dbReference type="AlphaFoldDB" id="A0AA86RSQ9"/>
<evidence type="ECO:0000313" key="3">
    <source>
        <dbReference type="Proteomes" id="UP001642409"/>
    </source>
</evidence>
<dbReference type="Proteomes" id="UP001642409">
    <property type="component" value="Unassembled WGS sequence"/>
</dbReference>
<dbReference type="EMBL" id="CAXDID020000171">
    <property type="protein sequence ID" value="CAL6047347.1"/>
    <property type="molecule type" value="Genomic_DNA"/>
</dbReference>
<organism evidence="1">
    <name type="scientific">Hexamita inflata</name>
    <dbReference type="NCBI Taxonomy" id="28002"/>
    <lineage>
        <taxon>Eukaryota</taxon>
        <taxon>Metamonada</taxon>
        <taxon>Diplomonadida</taxon>
        <taxon>Hexamitidae</taxon>
        <taxon>Hexamitinae</taxon>
        <taxon>Hexamita</taxon>
    </lineage>
</organism>
<name>A0AA86RSQ9_9EUKA</name>
<comment type="caution">
    <text evidence="1">The sequence shown here is derived from an EMBL/GenBank/DDBJ whole genome shotgun (WGS) entry which is preliminary data.</text>
</comment>
<proteinExistence type="predicted"/>
<protein>
    <submittedName>
        <fullName evidence="2">Hypothetical_protein</fullName>
    </submittedName>
</protein>